<evidence type="ECO:0000256" key="8">
    <source>
        <dbReference type="PROSITE-ProRule" id="PRU01360"/>
    </source>
</evidence>
<dbReference type="Proteomes" id="UP000480178">
    <property type="component" value="Chromosome"/>
</dbReference>
<dbReference type="InterPro" id="IPR037066">
    <property type="entry name" value="Plug_dom_sf"/>
</dbReference>
<dbReference type="InterPro" id="IPR023996">
    <property type="entry name" value="TonB-dep_OMP_SusC/RagA"/>
</dbReference>
<dbReference type="SUPFAM" id="SSF49464">
    <property type="entry name" value="Carboxypeptidase regulatory domain-like"/>
    <property type="match status" value="1"/>
</dbReference>
<evidence type="ECO:0000259" key="12">
    <source>
        <dbReference type="Pfam" id="PF07715"/>
    </source>
</evidence>
<dbReference type="KEGG" id="rhoz:GXP67_35050"/>
<evidence type="ECO:0000256" key="2">
    <source>
        <dbReference type="ARBA" id="ARBA00022448"/>
    </source>
</evidence>
<evidence type="ECO:0000256" key="7">
    <source>
        <dbReference type="ARBA" id="ARBA00023237"/>
    </source>
</evidence>
<sequence>MRSSTIRMLLVSFLLLTGFLTVYAQERTVKGKITDTENGDVLPGANIIIKGTSKGTTTDSNGEFQIPVQDENTVLVVSLIGYQSQEIRVGNRSTIPVALITDVKALEEVVVVGYGTQKKADLTGAISGIRGEDIGITSKPVTSPDQILAGRVTGVNISNRSGDPGAPINVRIRGIGTTGVNQPLWVIDGVPIVQTTNQTVNTNSSTESNPLSGINPSDIESIDVLKDASAAAIYGARAANGVIIVTTKRGKDGKATFTYDGYMGAAYTPKRIDVLNVNQYIDLQAELGRDLSQFRGQPFVNWQDAVFRAGAINSHNLSVSGGTASANYFIGAGYFDQDGIEPAQRFKRYSIKANSDIKAGKRFKFGESLLLSSTDRLNQGEDAIFGGFTSALNAPYYKIYDPNAALGYNPENNTTRGEGATGNNIIMRTDPRVTETRIITRKVLANVYGEVEILNGLKYRISGGIDYTVGSGDFFQEEFAFDGISKRNSLLTQERPIELTTNLTHTLTYNRKFGDHDLTLLVGEEETNFRFDKVRLQGNNLFNSQIRFASTGTAVSAANEADHWALRGFLGRINYAYKQKYLLTINVRNDNTSRFSKDNRSQTFPSVSAGWRVSQEAFFPKNDIVDDIKLRGSWGQSGNQFTGANFAFMSALQTTIFYPIGTGQVITRGPAPITFANENLRWETSNQLDIGADISLLRGKIELTFDYYKKITKDVLIGLPIPYTSGYFLPADANIGKILNNGIELSLNYRNSIGKFTYSAGGNITTVHNEVLDLGTAPPIITGVGGATSHRTIVGESLGHFYGFKTDGIYQTQEEVNAALPDAFSASRAPGDIRFVDVNGDGKIDSQDRTTIGNPNPKYFYGINLSAAYIGFDLSVLLQGVGGIQVYNNARSQLESMNSGNNFSTRVLERWTGPGTSNTMPRAVANDPNGNNRYSDRWIEKADFMRVRNIQLGYAIPAKSLESWTGGFVARFRAYVGVQNLYTFTKYLGFDPEVTRGRSYQKGDFSLANGQDDGSSPQPRILQFGVQATF</sequence>
<evidence type="ECO:0000259" key="11">
    <source>
        <dbReference type="Pfam" id="PF00593"/>
    </source>
</evidence>
<keyword evidence="5 9" id="KW-0798">TonB box</keyword>
<dbReference type="GO" id="GO:0009279">
    <property type="term" value="C:cell outer membrane"/>
    <property type="evidence" value="ECO:0007669"/>
    <property type="project" value="UniProtKB-SubCell"/>
</dbReference>
<dbReference type="NCBIfam" id="TIGR04056">
    <property type="entry name" value="OMP_RagA_SusC"/>
    <property type="match status" value="1"/>
</dbReference>
<dbReference type="Pfam" id="PF07715">
    <property type="entry name" value="Plug"/>
    <property type="match status" value="1"/>
</dbReference>
<dbReference type="InterPro" id="IPR000531">
    <property type="entry name" value="Beta-barrel_TonB"/>
</dbReference>
<keyword evidence="7 8" id="KW-0998">Cell outer membrane</keyword>
<dbReference type="InterPro" id="IPR023997">
    <property type="entry name" value="TonB-dep_OMP_SusC/RagA_CS"/>
</dbReference>
<keyword evidence="3 8" id="KW-1134">Transmembrane beta strand</keyword>
<keyword evidence="6 8" id="KW-0472">Membrane</keyword>
<keyword evidence="13" id="KW-0675">Receptor</keyword>
<comment type="similarity">
    <text evidence="8 9">Belongs to the TonB-dependent receptor family.</text>
</comment>
<gene>
    <name evidence="13" type="ORF">GXP67_35050</name>
</gene>
<evidence type="ECO:0000313" key="14">
    <source>
        <dbReference type="Proteomes" id="UP000480178"/>
    </source>
</evidence>
<evidence type="ECO:0000256" key="4">
    <source>
        <dbReference type="ARBA" id="ARBA00022692"/>
    </source>
</evidence>
<accession>A0A6C0GTL6</accession>
<dbReference type="InterPro" id="IPR008969">
    <property type="entry name" value="CarboxyPept-like_regulatory"/>
</dbReference>
<evidence type="ECO:0000256" key="10">
    <source>
        <dbReference type="SAM" id="SignalP"/>
    </source>
</evidence>
<keyword evidence="14" id="KW-1185">Reference proteome</keyword>
<dbReference type="Pfam" id="PF00593">
    <property type="entry name" value="TonB_dep_Rec_b-barrel"/>
    <property type="match status" value="1"/>
</dbReference>
<dbReference type="Gene3D" id="2.60.40.1120">
    <property type="entry name" value="Carboxypeptidase-like, regulatory domain"/>
    <property type="match status" value="1"/>
</dbReference>
<dbReference type="NCBIfam" id="TIGR04057">
    <property type="entry name" value="SusC_RagA_signa"/>
    <property type="match status" value="1"/>
</dbReference>
<dbReference type="InterPro" id="IPR039426">
    <property type="entry name" value="TonB-dep_rcpt-like"/>
</dbReference>
<dbReference type="InterPro" id="IPR012910">
    <property type="entry name" value="Plug_dom"/>
</dbReference>
<evidence type="ECO:0000256" key="9">
    <source>
        <dbReference type="RuleBase" id="RU003357"/>
    </source>
</evidence>
<dbReference type="InterPro" id="IPR036942">
    <property type="entry name" value="Beta-barrel_TonB_sf"/>
</dbReference>
<dbReference type="EMBL" id="CP048222">
    <property type="protein sequence ID" value="QHT71511.1"/>
    <property type="molecule type" value="Genomic_DNA"/>
</dbReference>
<reference evidence="13 14" key="1">
    <citation type="submission" date="2020-01" db="EMBL/GenBank/DDBJ databases">
        <authorList>
            <person name="Kim M.K."/>
        </authorList>
    </citation>
    <scope>NUCLEOTIDE SEQUENCE [LARGE SCALE GENOMIC DNA]</scope>
    <source>
        <strain evidence="13 14">172606-1</strain>
    </source>
</reference>
<evidence type="ECO:0000256" key="5">
    <source>
        <dbReference type="ARBA" id="ARBA00023077"/>
    </source>
</evidence>
<feature type="chain" id="PRO_5025604928" evidence="10">
    <location>
        <begin position="25"/>
        <end position="1030"/>
    </location>
</feature>
<evidence type="ECO:0000256" key="6">
    <source>
        <dbReference type="ARBA" id="ARBA00023136"/>
    </source>
</evidence>
<dbReference type="RefSeq" id="WP_162447447.1">
    <property type="nucleotide sequence ID" value="NZ_CP048222.1"/>
</dbReference>
<dbReference type="Gene3D" id="2.170.130.10">
    <property type="entry name" value="TonB-dependent receptor, plug domain"/>
    <property type="match status" value="1"/>
</dbReference>
<dbReference type="SUPFAM" id="SSF56935">
    <property type="entry name" value="Porins"/>
    <property type="match status" value="1"/>
</dbReference>
<comment type="subcellular location">
    <subcellularLocation>
        <location evidence="1 8">Cell outer membrane</location>
        <topology evidence="1 8">Multi-pass membrane protein</topology>
    </subcellularLocation>
</comment>
<evidence type="ECO:0000256" key="1">
    <source>
        <dbReference type="ARBA" id="ARBA00004571"/>
    </source>
</evidence>
<keyword evidence="4 8" id="KW-0812">Transmembrane</keyword>
<dbReference type="Pfam" id="PF13715">
    <property type="entry name" value="CarbopepD_reg_2"/>
    <property type="match status" value="1"/>
</dbReference>
<proteinExistence type="inferred from homology"/>
<protein>
    <submittedName>
        <fullName evidence="13">TonB-dependent receptor</fullName>
    </submittedName>
</protein>
<feature type="signal peptide" evidence="10">
    <location>
        <begin position="1"/>
        <end position="24"/>
    </location>
</feature>
<keyword evidence="10" id="KW-0732">Signal</keyword>
<dbReference type="PROSITE" id="PS52016">
    <property type="entry name" value="TONB_DEPENDENT_REC_3"/>
    <property type="match status" value="1"/>
</dbReference>
<feature type="domain" description="TonB-dependent receptor-like beta-barrel" evidence="11">
    <location>
        <begin position="395"/>
        <end position="981"/>
    </location>
</feature>
<evidence type="ECO:0000256" key="3">
    <source>
        <dbReference type="ARBA" id="ARBA00022452"/>
    </source>
</evidence>
<dbReference type="AlphaFoldDB" id="A0A6C0GTL6"/>
<dbReference type="Gene3D" id="2.40.170.20">
    <property type="entry name" value="TonB-dependent receptor, beta-barrel domain"/>
    <property type="match status" value="1"/>
</dbReference>
<name>A0A6C0GTL6_9BACT</name>
<keyword evidence="2 8" id="KW-0813">Transport</keyword>
<organism evidence="13 14">
    <name type="scientific">Rhodocytophaga rosea</name>
    <dbReference type="NCBI Taxonomy" id="2704465"/>
    <lineage>
        <taxon>Bacteria</taxon>
        <taxon>Pseudomonadati</taxon>
        <taxon>Bacteroidota</taxon>
        <taxon>Cytophagia</taxon>
        <taxon>Cytophagales</taxon>
        <taxon>Rhodocytophagaceae</taxon>
        <taxon>Rhodocytophaga</taxon>
    </lineage>
</organism>
<evidence type="ECO:0000313" key="13">
    <source>
        <dbReference type="EMBL" id="QHT71511.1"/>
    </source>
</evidence>
<feature type="domain" description="TonB-dependent receptor plug" evidence="12">
    <location>
        <begin position="119"/>
        <end position="242"/>
    </location>
</feature>